<dbReference type="EMBL" id="SJKB01000005">
    <property type="protein sequence ID" value="TCC60929.1"/>
    <property type="molecule type" value="Genomic_DNA"/>
</dbReference>
<reference evidence="2 3" key="1">
    <citation type="submission" date="2019-02" db="EMBL/GenBank/DDBJ databases">
        <title>Kribbella capetownensis sp. nov. and Kribbella speibonae sp. nov., isolated from soil.</title>
        <authorList>
            <person name="Curtis S.M."/>
            <person name="Norton I."/>
            <person name="Everest G.J."/>
            <person name="Meyers P.R."/>
        </authorList>
    </citation>
    <scope>NUCLEOTIDE SEQUENCE [LARGE SCALE GENOMIC DNA]</scope>
    <source>
        <strain evidence="2 3">NRRL B-24813</strain>
    </source>
</reference>
<gene>
    <name evidence="2" type="ORF">E0H73_16820</name>
</gene>
<name>A0A4R0KKZ5_9ACTN</name>
<dbReference type="AlphaFoldDB" id="A0A4R0KKZ5"/>
<evidence type="ECO:0000313" key="3">
    <source>
        <dbReference type="Proteomes" id="UP000291144"/>
    </source>
</evidence>
<comment type="caution">
    <text evidence="2">The sequence shown here is derived from an EMBL/GenBank/DDBJ whole genome shotgun (WGS) entry which is preliminary data.</text>
</comment>
<dbReference type="SUPFAM" id="SSF54593">
    <property type="entry name" value="Glyoxalase/Bleomycin resistance protein/Dihydroxybiphenyl dioxygenase"/>
    <property type="match status" value="1"/>
</dbReference>
<protein>
    <submittedName>
        <fullName evidence="2">VOC family protein</fullName>
    </submittedName>
</protein>
<dbReference type="RefSeq" id="WP_131356650.1">
    <property type="nucleotide sequence ID" value="NZ_SJKB01000005.1"/>
</dbReference>
<dbReference type="InterPro" id="IPR037523">
    <property type="entry name" value="VOC_core"/>
</dbReference>
<accession>A0A4R0KKZ5</accession>
<dbReference type="OrthoDB" id="9798430at2"/>
<feature type="domain" description="VOC" evidence="1">
    <location>
        <begin position="2"/>
        <end position="115"/>
    </location>
</feature>
<evidence type="ECO:0000259" key="1">
    <source>
        <dbReference type="PROSITE" id="PS51819"/>
    </source>
</evidence>
<evidence type="ECO:0000313" key="2">
    <source>
        <dbReference type="EMBL" id="TCC60929.1"/>
    </source>
</evidence>
<dbReference type="CDD" id="cd06587">
    <property type="entry name" value="VOC"/>
    <property type="match status" value="1"/>
</dbReference>
<sequence>MKIREVAVTSHNLDAAATFYRDVLKMPVEKDPARVLVTIGRSRLVIAHGEQFDGVHHLAFGISPNAFDDARAWLKSRVDLIRSGGDDVIIGPAGWDSQSVYFLGPDDTLLEFISRQADAGVPAADGDVPRPFSISEIGISVPDTSAAVGVLTEEVGLPTFPPQERDFAPVGDHDGLLIIVDQDRVWFPTQVLRPAHGSLTVRIETPDQLADIDITERVTISAASSLENPLIA</sequence>
<dbReference type="Proteomes" id="UP000291144">
    <property type="component" value="Unassembled WGS sequence"/>
</dbReference>
<dbReference type="InterPro" id="IPR029068">
    <property type="entry name" value="Glyas_Bleomycin-R_OHBP_Dase"/>
</dbReference>
<keyword evidence="3" id="KW-1185">Reference proteome</keyword>
<proteinExistence type="predicted"/>
<organism evidence="2 3">
    <name type="scientific">Kribbella pittospori</name>
    <dbReference type="NCBI Taxonomy" id="722689"/>
    <lineage>
        <taxon>Bacteria</taxon>
        <taxon>Bacillati</taxon>
        <taxon>Actinomycetota</taxon>
        <taxon>Actinomycetes</taxon>
        <taxon>Propionibacteriales</taxon>
        <taxon>Kribbellaceae</taxon>
        <taxon>Kribbella</taxon>
    </lineage>
</organism>
<dbReference type="Gene3D" id="3.10.180.10">
    <property type="entry name" value="2,3-Dihydroxybiphenyl 1,2-Dioxygenase, domain 1"/>
    <property type="match status" value="1"/>
</dbReference>
<dbReference type="PROSITE" id="PS51819">
    <property type="entry name" value="VOC"/>
    <property type="match status" value="1"/>
</dbReference>